<keyword evidence="10" id="KW-1185">Reference proteome</keyword>
<dbReference type="OrthoDB" id="3039123at2759"/>
<dbReference type="Pfam" id="PF07519">
    <property type="entry name" value="Tannase"/>
    <property type="match status" value="1"/>
</dbReference>
<dbReference type="InterPro" id="IPR011118">
    <property type="entry name" value="Tannase/feruloyl_esterase"/>
</dbReference>
<dbReference type="Proteomes" id="UP000275385">
    <property type="component" value="Unassembled WGS sequence"/>
</dbReference>
<comment type="caution">
    <text evidence="9">The sequence shown here is derived from an EMBL/GenBank/DDBJ whole genome shotgun (WGS) entry which is preliminary data.</text>
</comment>
<gene>
    <name evidence="9" type="ORF">DL546_003943</name>
</gene>
<dbReference type="AlphaFoldDB" id="A0A420YAC2"/>
<evidence type="ECO:0000256" key="7">
    <source>
        <dbReference type="ARBA" id="ARBA00023157"/>
    </source>
</evidence>
<dbReference type="PANTHER" id="PTHR33938">
    <property type="entry name" value="FERULOYL ESTERASE B-RELATED"/>
    <property type="match status" value="1"/>
</dbReference>
<sequence length="720" mass="78540">MDVFSHDIWVPATACNAAAIPYPSLFGVEFLSLETTFVSNYSQDVPLGSYSNHGAVNVTNVNFCNVTLTYTHPGQNDSINAQVWLPTDNWNGRLQAVGGGGWQAGLFLPSFMSMSGAIGEGYSTISTDAGLGTAVYPTDWALLSPGNVNLYLLQDLASVSLNDMAVIGKSISTSFYGQAPRYSYFSGCSQGGRQGLMLAQRYPDAFDGIAASSPAINWNGFVFSAYWPSFVMRSLGKFPPACEIDAITDAVIKACDGLDGVVDGIVADLDACSFDPMSVVGKVIKCSTFDNAPRRISSAAAYIVKEAWAGPTTVRNSSVWFGVNKDTVLTTSAYQLGTVSTSCSSNGTCVLKPIELLEDWLRLFLARNASFDLANLTHADLDRLTHLSSQLYDSIIGTNDPDLSAFRDRGGKLIGYHGTADNLIPTEGSLHYYDAVTELDPDVHDFYRLFLSPGLGHCMGGNGAYPSGTFDALRKWVEEGIAPEVLNATNSDATPLIKRPLCPYPKKQYYDGEIHGKMDRPLTVEFQSMEDRFKLAMQGVHEMRIADMALSQGGHFFTELEGFLGYPLIRKVPRRLAIDGITLYDELDHDANEAAHPGYNKCEDPHIKANDFSFWKKYGPIRAHHNAIVASQAIESSLHEFRTPTGDLCILQFLQPLLEPTFERIRAQLHPLLSSQLGEAIDARLLVGMDNLQRRIAQQTEQTSLSNSAAVAVDKDGLLD</sequence>
<keyword evidence="5 8" id="KW-0378">Hydrolase</keyword>
<keyword evidence="2" id="KW-0719">Serine esterase</keyword>
<dbReference type="Gene3D" id="3.40.50.1820">
    <property type="entry name" value="alpha/beta hydrolase"/>
    <property type="match status" value="1"/>
</dbReference>
<evidence type="ECO:0000256" key="6">
    <source>
        <dbReference type="ARBA" id="ARBA00022837"/>
    </source>
</evidence>
<dbReference type="PANTHER" id="PTHR33938:SF13">
    <property type="entry name" value="CARBOXYLIC ESTER HYDROLASE"/>
    <property type="match status" value="1"/>
</dbReference>
<dbReference type="SUPFAM" id="SSF53474">
    <property type="entry name" value="alpha/beta-Hydrolases"/>
    <property type="match status" value="1"/>
</dbReference>
<keyword evidence="6" id="KW-0106">Calcium</keyword>
<comment type="similarity">
    <text evidence="1 8">Belongs to the tannase family.</text>
</comment>
<name>A0A420YAC2_9PEZI</name>
<evidence type="ECO:0000256" key="4">
    <source>
        <dbReference type="ARBA" id="ARBA00022729"/>
    </source>
</evidence>
<organism evidence="9 10">
    <name type="scientific">Coniochaeta pulveracea</name>
    <dbReference type="NCBI Taxonomy" id="177199"/>
    <lineage>
        <taxon>Eukaryota</taxon>
        <taxon>Fungi</taxon>
        <taxon>Dikarya</taxon>
        <taxon>Ascomycota</taxon>
        <taxon>Pezizomycotina</taxon>
        <taxon>Sordariomycetes</taxon>
        <taxon>Sordariomycetidae</taxon>
        <taxon>Coniochaetales</taxon>
        <taxon>Coniochaetaceae</taxon>
        <taxon>Coniochaeta</taxon>
    </lineage>
</organism>
<dbReference type="GO" id="GO:0030600">
    <property type="term" value="F:feruloyl esterase activity"/>
    <property type="evidence" value="ECO:0007669"/>
    <property type="project" value="UniProtKB-ARBA"/>
</dbReference>
<protein>
    <recommendedName>
        <fullName evidence="8">Carboxylic ester hydrolase</fullName>
        <ecNumber evidence="8">3.1.1.-</ecNumber>
    </recommendedName>
</protein>
<reference evidence="9 10" key="1">
    <citation type="submission" date="2018-08" db="EMBL/GenBank/DDBJ databases">
        <title>Draft genome of the lignicolous fungus Coniochaeta pulveracea.</title>
        <authorList>
            <person name="Borstlap C.J."/>
            <person name="De Witt R.N."/>
            <person name="Botha A."/>
            <person name="Volschenk H."/>
        </authorList>
    </citation>
    <scope>NUCLEOTIDE SEQUENCE [LARGE SCALE GENOMIC DNA]</scope>
    <source>
        <strain evidence="9 10">CAB683</strain>
    </source>
</reference>
<proteinExistence type="inferred from homology"/>
<evidence type="ECO:0000256" key="1">
    <source>
        <dbReference type="ARBA" id="ARBA00006249"/>
    </source>
</evidence>
<evidence type="ECO:0000256" key="3">
    <source>
        <dbReference type="ARBA" id="ARBA00022723"/>
    </source>
</evidence>
<keyword evidence="3" id="KW-0479">Metal-binding</keyword>
<dbReference type="InterPro" id="IPR029058">
    <property type="entry name" value="AB_hydrolase_fold"/>
</dbReference>
<dbReference type="EMBL" id="QVQW01000026">
    <property type="protein sequence ID" value="RKU44831.1"/>
    <property type="molecule type" value="Genomic_DNA"/>
</dbReference>
<evidence type="ECO:0000256" key="5">
    <source>
        <dbReference type="ARBA" id="ARBA00022801"/>
    </source>
</evidence>
<evidence type="ECO:0000256" key="8">
    <source>
        <dbReference type="RuleBase" id="RU361238"/>
    </source>
</evidence>
<accession>A0A420YAC2</accession>
<evidence type="ECO:0000256" key="2">
    <source>
        <dbReference type="ARBA" id="ARBA00022487"/>
    </source>
</evidence>
<evidence type="ECO:0000313" key="10">
    <source>
        <dbReference type="Proteomes" id="UP000275385"/>
    </source>
</evidence>
<keyword evidence="7" id="KW-1015">Disulfide bond</keyword>
<dbReference type="STRING" id="177199.A0A420YAC2"/>
<evidence type="ECO:0000313" key="9">
    <source>
        <dbReference type="EMBL" id="RKU44831.1"/>
    </source>
</evidence>
<keyword evidence="4" id="KW-0732">Signal</keyword>
<dbReference type="GO" id="GO:0046872">
    <property type="term" value="F:metal ion binding"/>
    <property type="evidence" value="ECO:0007669"/>
    <property type="project" value="UniProtKB-KW"/>
</dbReference>
<dbReference type="EC" id="3.1.1.-" evidence="8"/>